<dbReference type="Proteomes" id="UP000177682">
    <property type="component" value="Unassembled WGS sequence"/>
</dbReference>
<protein>
    <recommendedName>
        <fullName evidence="3">Thymidylate synthase</fullName>
    </recommendedName>
</protein>
<dbReference type="PANTHER" id="PTHR34934">
    <property type="entry name" value="FLAVIN-DEPENDENT THYMIDYLATE SYNTHASE"/>
    <property type="match status" value="1"/>
</dbReference>
<dbReference type="PROSITE" id="PS51331">
    <property type="entry name" value="THYX"/>
    <property type="match status" value="2"/>
</dbReference>
<proteinExistence type="predicted"/>
<evidence type="ECO:0008006" key="3">
    <source>
        <dbReference type="Google" id="ProtNLM"/>
    </source>
</evidence>
<dbReference type="SUPFAM" id="SSF69796">
    <property type="entry name" value="Thymidylate synthase-complementing protein Thy1"/>
    <property type="match status" value="2"/>
</dbReference>
<accession>A0A1F5PLC0</accession>
<dbReference type="CDD" id="cd20175">
    <property type="entry name" value="ThyX"/>
    <property type="match status" value="1"/>
</dbReference>
<name>A0A1F5PLC0_9BACT</name>
<dbReference type="GO" id="GO:0050660">
    <property type="term" value="F:flavin adenine dinucleotide binding"/>
    <property type="evidence" value="ECO:0007669"/>
    <property type="project" value="InterPro"/>
</dbReference>
<dbReference type="EMBL" id="MFEY01000005">
    <property type="protein sequence ID" value="OGE90594.1"/>
    <property type="molecule type" value="Genomic_DNA"/>
</dbReference>
<dbReference type="PANTHER" id="PTHR34934:SF1">
    <property type="entry name" value="FLAVIN-DEPENDENT THYMIDYLATE SYNTHASE"/>
    <property type="match status" value="1"/>
</dbReference>
<dbReference type="GO" id="GO:0006231">
    <property type="term" value="P:dTMP biosynthetic process"/>
    <property type="evidence" value="ECO:0007669"/>
    <property type="project" value="InterPro"/>
</dbReference>
<evidence type="ECO:0000313" key="2">
    <source>
        <dbReference type="Proteomes" id="UP000177682"/>
    </source>
</evidence>
<evidence type="ECO:0000313" key="1">
    <source>
        <dbReference type="EMBL" id="OGE90594.1"/>
    </source>
</evidence>
<dbReference type="GO" id="GO:0070402">
    <property type="term" value="F:NADPH binding"/>
    <property type="evidence" value="ECO:0007669"/>
    <property type="project" value="TreeGrafter"/>
</dbReference>
<dbReference type="InterPro" id="IPR003669">
    <property type="entry name" value="Thymidylate_synthase_ThyX"/>
</dbReference>
<dbReference type="Pfam" id="PF02511">
    <property type="entry name" value="Thy1"/>
    <property type="match status" value="2"/>
</dbReference>
<organism evidence="1 2">
    <name type="scientific">Candidatus Doudnabacteria bacterium RIFCSPHIGHO2_12_FULL_48_16</name>
    <dbReference type="NCBI Taxonomy" id="1817838"/>
    <lineage>
        <taxon>Bacteria</taxon>
        <taxon>Candidatus Doudnaibacteriota</taxon>
    </lineage>
</organism>
<dbReference type="AlphaFoldDB" id="A0A1F5PLC0"/>
<sequence>MFTDDEKKLLEPYVTSTEDNVFAIRNLSGIVGAAYARYSRAKGGFRETLLKEFIKEGQIDPKHADELIARVLVAYGDDSVGELEGGHVSFEKVTMIAAKEIEDHRIGGSPIEQSTRYVFYDQKDDKGNWLYYRGEDVLGAPFGPQYAKTMDFIFQTYADLVEPLKAYYEKLKPIGEAEYDINGDGAKEKFADITDEKQQKAFKTTYNFDLRSKACDTLRCLLPIGTLTNVGMFGNGRFYQTLISNLLTHKLPEFNSIANQTAKALAQTIPQYVRRAKADKYWHETEKEIASLAKKHFWLDTPEVPPTLPHYDLQDRGEEYLAIKLKNKAVNAAAITALLQETADVDQLAAMVFPYSNMPLRKIRRKIENMSENDRKEIVRVYVGERENRRQRPGRGLETGYPHSFDTVINFGTYKDLQRHRMNTQQRQMFTTKIGFQMPQEIIQAGVEDKIKICIEKSDKLFDAMLKTAPLAAQYATLHGHYIRWSIAFNDREAMHMLELRSTPQGHPQYRLAAQEMHKLIAKRSQWRADMMKFVDYENYYWSRADSEAKQRVKEAELDKKYDKG</sequence>
<dbReference type="GO" id="GO:0004799">
    <property type="term" value="F:thymidylate synthase activity"/>
    <property type="evidence" value="ECO:0007669"/>
    <property type="project" value="TreeGrafter"/>
</dbReference>
<gene>
    <name evidence="1" type="ORF">A3E29_02250</name>
</gene>
<dbReference type="InterPro" id="IPR036098">
    <property type="entry name" value="Thymidylate_synthase_ThyX_sf"/>
</dbReference>
<comment type="caution">
    <text evidence="1">The sequence shown here is derived from an EMBL/GenBank/DDBJ whole genome shotgun (WGS) entry which is preliminary data.</text>
</comment>
<dbReference type="GO" id="GO:0050797">
    <property type="term" value="F:thymidylate synthase (FAD) activity"/>
    <property type="evidence" value="ECO:0007669"/>
    <property type="project" value="InterPro"/>
</dbReference>
<dbReference type="Gene3D" id="3.30.1360.170">
    <property type="match status" value="2"/>
</dbReference>
<reference evidence="1 2" key="1">
    <citation type="journal article" date="2016" name="Nat. Commun.">
        <title>Thousands of microbial genomes shed light on interconnected biogeochemical processes in an aquifer system.</title>
        <authorList>
            <person name="Anantharaman K."/>
            <person name="Brown C.T."/>
            <person name="Hug L.A."/>
            <person name="Sharon I."/>
            <person name="Castelle C.J."/>
            <person name="Probst A.J."/>
            <person name="Thomas B.C."/>
            <person name="Singh A."/>
            <person name="Wilkins M.J."/>
            <person name="Karaoz U."/>
            <person name="Brodie E.L."/>
            <person name="Williams K.H."/>
            <person name="Hubbard S.S."/>
            <person name="Banfield J.F."/>
        </authorList>
    </citation>
    <scope>NUCLEOTIDE SEQUENCE [LARGE SCALE GENOMIC DNA]</scope>
</reference>